<sequence>MVCGFSSNDRDNTVYTRIEHPNETKTREEFHQLTEKAVCTATAKYNFTGVDGIIAAVLVLIWLSISSFPPANRIDSRQLFAMSLPPPPPALKAVTLTHVRYQRGDQLGHFLAWISLVPVFISLGGFVSHFLFRRELHTLLFALGLCLSHIISDTIKTAVQQSRPSTCHLLETCDSHGWPSSHSQYMFFFATYFSLVQWRRSRRINPDDVETGFRWGLCALTWFLAVLTMQSRVYLGYHTVGQVFAGMTLGILLGAIWFSLVDKVFRGYFPMIEDSLIGRMFYLKDTSHIPNVLKFEYDNARAARKGAGSKSS</sequence>
<dbReference type="Proteomes" id="UP001057402">
    <property type="component" value="Chromosome 10"/>
</dbReference>
<protein>
    <submittedName>
        <fullName evidence="1">Uncharacterized protein</fullName>
    </submittedName>
</protein>
<proteinExistence type="predicted"/>
<name>A0ACB9M4J4_9MYRT</name>
<accession>A0ACB9M4J4</accession>
<dbReference type="EMBL" id="CM042889">
    <property type="protein sequence ID" value="KAI4318888.1"/>
    <property type="molecule type" value="Genomic_DNA"/>
</dbReference>
<gene>
    <name evidence="1" type="ORF">MLD38_032545</name>
</gene>
<organism evidence="1 2">
    <name type="scientific">Melastoma candidum</name>
    <dbReference type="NCBI Taxonomy" id="119954"/>
    <lineage>
        <taxon>Eukaryota</taxon>
        <taxon>Viridiplantae</taxon>
        <taxon>Streptophyta</taxon>
        <taxon>Embryophyta</taxon>
        <taxon>Tracheophyta</taxon>
        <taxon>Spermatophyta</taxon>
        <taxon>Magnoliopsida</taxon>
        <taxon>eudicotyledons</taxon>
        <taxon>Gunneridae</taxon>
        <taxon>Pentapetalae</taxon>
        <taxon>rosids</taxon>
        <taxon>malvids</taxon>
        <taxon>Myrtales</taxon>
        <taxon>Melastomataceae</taxon>
        <taxon>Melastomatoideae</taxon>
        <taxon>Melastomateae</taxon>
        <taxon>Melastoma</taxon>
    </lineage>
</organism>
<comment type="caution">
    <text evidence="1">The sequence shown here is derived from an EMBL/GenBank/DDBJ whole genome shotgun (WGS) entry which is preliminary data.</text>
</comment>
<evidence type="ECO:0000313" key="2">
    <source>
        <dbReference type="Proteomes" id="UP001057402"/>
    </source>
</evidence>
<reference evidence="2" key="1">
    <citation type="journal article" date="2023" name="Front. Plant Sci.">
        <title>Chromosomal-level genome assembly of Melastoma candidum provides insights into trichome evolution.</title>
        <authorList>
            <person name="Zhong Y."/>
            <person name="Wu W."/>
            <person name="Sun C."/>
            <person name="Zou P."/>
            <person name="Liu Y."/>
            <person name="Dai S."/>
            <person name="Zhou R."/>
        </authorList>
    </citation>
    <scope>NUCLEOTIDE SEQUENCE [LARGE SCALE GENOMIC DNA]</scope>
</reference>
<keyword evidence="2" id="KW-1185">Reference proteome</keyword>
<evidence type="ECO:0000313" key="1">
    <source>
        <dbReference type="EMBL" id="KAI4318888.1"/>
    </source>
</evidence>